<reference evidence="2 3" key="1">
    <citation type="submission" date="2021-01" db="EMBL/GenBank/DDBJ databases">
        <title>Whole genome shotgun sequence of Planotetraspora kaengkrachanensis NBRC 104272.</title>
        <authorList>
            <person name="Komaki H."/>
            <person name="Tamura T."/>
        </authorList>
    </citation>
    <scope>NUCLEOTIDE SEQUENCE [LARGE SCALE GENOMIC DNA]</scope>
    <source>
        <strain evidence="2 3">NBRC 104272</strain>
    </source>
</reference>
<comment type="caution">
    <text evidence="2">The sequence shown here is derived from an EMBL/GenBank/DDBJ whole genome shotgun (WGS) entry which is preliminary data.</text>
</comment>
<evidence type="ECO:0000313" key="3">
    <source>
        <dbReference type="Proteomes" id="UP000630097"/>
    </source>
</evidence>
<dbReference type="RefSeq" id="WP_203885088.1">
    <property type="nucleotide sequence ID" value="NZ_BAABHH010000019.1"/>
</dbReference>
<keyword evidence="1" id="KW-0472">Membrane</keyword>
<evidence type="ECO:0000256" key="1">
    <source>
        <dbReference type="SAM" id="Phobius"/>
    </source>
</evidence>
<feature type="transmembrane region" description="Helical" evidence="1">
    <location>
        <begin position="187"/>
        <end position="215"/>
    </location>
</feature>
<keyword evidence="1" id="KW-0812">Transmembrane</keyword>
<proteinExistence type="predicted"/>
<feature type="transmembrane region" description="Helical" evidence="1">
    <location>
        <begin position="27"/>
        <end position="46"/>
    </location>
</feature>
<name>A0A8J3PVB7_9ACTN</name>
<dbReference type="AlphaFoldDB" id="A0A8J3PVB7"/>
<feature type="transmembrane region" description="Helical" evidence="1">
    <location>
        <begin position="367"/>
        <end position="388"/>
    </location>
</feature>
<gene>
    <name evidence="2" type="ORF">Pka01_48660</name>
</gene>
<evidence type="ECO:0000313" key="2">
    <source>
        <dbReference type="EMBL" id="GIG81739.1"/>
    </source>
</evidence>
<keyword evidence="3" id="KW-1185">Reference proteome</keyword>
<feature type="transmembrane region" description="Helical" evidence="1">
    <location>
        <begin position="400"/>
        <end position="423"/>
    </location>
</feature>
<feature type="transmembrane region" description="Helical" evidence="1">
    <location>
        <begin position="334"/>
        <end position="355"/>
    </location>
</feature>
<feature type="transmembrane region" description="Helical" evidence="1">
    <location>
        <begin position="96"/>
        <end position="120"/>
    </location>
</feature>
<accession>A0A8J3PVB7</accession>
<sequence length="615" mass="65954">MTETEIEDVRRPGTIRIRLAAPRPDRLTLAALALIAVSLVFKAHVLSRSYFIEDDFLFVGDAHEHGLTWDYLMRVHKGHLMPGALLLVWVVSRAAAYNWFLVSSVMLALQAAASAGMLVLLRRLFGGRTAILIPLAVYVFAPLTVPALSWWSAALNAVPLQVAIVFSLAAHVRFAQTGETRHAWRGLYWAVFGMAFSTKGVFLPFVTFAVVTAYLGADGGWVRSMMREVRTHTRIWLTYAGVLAAYAVLYLAQQGTAGDEGAGAPKADVTAGLLGWMLGKTFPTGVIGGPLNWGGLAGTGGLADPSVPLVVASWLTIAVVVALTCVHRRHAWRAWLIAAAFVVVADALPTVLARGRYTALVGTETRYVADAALIVAICLALAFLPVRGEERASRRPYPDVMPLAAALATFVVVGMSIASITSYGRTLVTGDRIHAYLDTARASLAAAPAGAQIYPRPVPDYVVLPWNGERRLTSRVLTPLAGEGLRQRMRDPEPTGTPYVIDDTGRLVPVQGIYGYLDGPEGGGCYRPREGTISFPVESLGGPEAVGWLKYTSELPVTVDVSLGSVSIRLDLPASPQEREMYFPHPGVGQGLRVTVPDGLCLRAVAFGAVVPAPS</sequence>
<dbReference type="Proteomes" id="UP000630097">
    <property type="component" value="Unassembled WGS sequence"/>
</dbReference>
<protein>
    <submittedName>
        <fullName evidence="2">Uncharacterized protein</fullName>
    </submittedName>
</protein>
<dbReference type="EMBL" id="BONV01000024">
    <property type="protein sequence ID" value="GIG81739.1"/>
    <property type="molecule type" value="Genomic_DNA"/>
</dbReference>
<organism evidence="2 3">
    <name type="scientific">Planotetraspora kaengkrachanensis</name>
    <dbReference type="NCBI Taxonomy" id="575193"/>
    <lineage>
        <taxon>Bacteria</taxon>
        <taxon>Bacillati</taxon>
        <taxon>Actinomycetota</taxon>
        <taxon>Actinomycetes</taxon>
        <taxon>Streptosporangiales</taxon>
        <taxon>Streptosporangiaceae</taxon>
        <taxon>Planotetraspora</taxon>
    </lineage>
</organism>
<keyword evidence="1" id="KW-1133">Transmembrane helix</keyword>
<feature type="transmembrane region" description="Helical" evidence="1">
    <location>
        <begin position="132"/>
        <end position="151"/>
    </location>
</feature>
<feature type="transmembrane region" description="Helical" evidence="1">
    <location>
        <begin position="305"/>
        <end position="327"/>
    </location>
</feature>
<feature type="transmembrane region" description="Helical" evidence="1">
    <location>
        <begin position="235"/>
        <end position="252"/>
    </location>
</feature>